<gene>
    <name evidence="3" type="ORF">OKIOD_LOCUS6270</name>
</gene>
<dbReference type="CDD" id="cd11296">
    <property type="entry name" value="O-FucT_like"/>
    <property type="match status" value="1"/>
</dbReference>
<evidence type="ECO:0000256" key="2">
    <source>
        <dbReference type="SAM" id="Phobius"/>
    </source>
</evidence>
<keyword evidence="2" id="KW-0812">Transmembrane</keyword>
<name>A0ABN7SJK9_OIKDI</name>
<keyword evidence="2" id="KW-1133">Transmembrane helix</keyword>
<protein>
    <submittedName>
        <fullName evidence="3">Oidioi.mRNA.OKI2018_I69.XSR.g14712.t1.cds</fullName>
    </submittedName>
</protein>
<feature type="transmembrane region" description="Helical" evidence="2">
    <location>
        <begin position="48"/>
        <end position="65"/>
    </location>
</feature>
<dbReference type="Proteomes" id="UP001158576">
    <property type="component" value="Chromosome XSR"/>
</dbReference>
<feature type="region of interest" description="Disordered" evidence="1">
    <location>
        <begin position="215"/>
        <end position="241"/>
    </location>
</feature>
<organism evidence="3 4">
    <name type="scientific">Oikopleura dioica</name>
    <name type="common">Tunicate</name>
    <dbReference type="NCBI Taxonomy" id="34765"/>
    <lineage>
        <taxon>Eukaryota</taxon>
        <taxon>Metazoa</taxon>
        <taxon>Chordata</taxon>
        <taxon>Tunicata</taxon>
        <taxon>Appendicularia</taxon>
        <taxon>Copelata</taxon>
        <taxon>Oikopleuridae</taxon>
        <taxon>Oikopleura</taxon>
    </lineage>
</organism>
<sequence length="691" mass="78417">MANSQLKPPKVFKKHSKKGENRSTCWRSLKWKIAILCCYSHRQKGSSLLHNLLILIVVFSQVYLLHRYGLHRGRKSADSSVLMQMKRSYPLQGATSQLQQFVEQQFGKNLENPFAYEEQQNPFQFPLTNQQPLNNLVQLPELPNVLETNEINLQPSLAPVKEEAVESPAQAPELTVGVVQQKDSPLVPQQLGEPDQGANLNAIRLESPKPLDLASEVIQNPPPAQPEVLPAVPEIPPVAPQVPQTQDLANAADPVQGLPNQEQAPNLFPKPASSLLRNHKFGTFLSLFTVRQPQREIKSSANPPNPMYEMDKSKLLIPVLPWGPAEQIRGFRESLLMGFFMNRTVCVPPFWRERSPSAFKMVGEGLPAGARIDVDELSKLVNVCSLEDVIAKCGKQFTSVMLGQNICSKYTRKRIAELEQRLSFDPIYTDEDCTLADGVKLSPPGFTEKMVKLQPKVEDVQQQFPVASDTCTLWLYPYINFIESEKKLLIPFLTRASPPEGKWLKDIIKYTKRPKYIHQIVNDFFELNSLDKSNYLAIRWDFEKDFSDSCEKKKDDFFCKLTSNSTEAIRGLTNYVKQYNQKKKLKGVYVSTNPDMHEKIFTTLTSVWKAEFDGLIPLFTRDDLSPCVEKVNCMGVDLADAVDTAEIELCYRSAAFLRAQYSIWSRTIDLERRATHVRSLADKLFTDIINK</sequence>
<proteinExistence type="predicted"/>
<keyword evidence="4" id="KW-1185">Reference proteome</keyword>
<accession>A0ABN7SJK9</accession>
<keyword evidence="2" id="KW-0472">Membrane</keyword>
<evidence type="ECO:0000313" key="3">
    <source>
        <dbReference type="EMBL" id="CAG5096636.1"/>
    </source>
</evidence>
<dbReference type="EMBL" id="OU015569">
    <property type="protein sequence ID" value="CAG5096636.1"/>
    <property type="molecule type" value="Genomic_DNA"/>
</dbReference>
<dbReference type="Gene3D" id="3.40.50.11350">
    <property type="match status" value="1"/>
</dbReference>
<evidence type="ECO:0000313" key="4">
    <source>
        <dbReference type="Proteomes" id="UP001158576"/>
    </source>
</evidence>
<evidence type="ECO:0000256" key="1">
    <source>
        <dbReference type="SAM" id="MobiDB-lite"/>
    </source>
</evidence>
<reference evidence="3 4" key="1">
    <citation type="submission" date="2021-04" db="EMBL/GenBank/DDBJ databases">
        <authorList>
            <person name="Bliznina A."/>
        </authorList>
    </citation>
    <scope>NUCLEOTIDE SEQUENCE [LARGE SCALE GENOMIC DNA]</scope>
</reference>